<proteinExistence type="predicted"/>
<name>A0A844T451_9BRAD</name>
<accession>A0A844T451</accession>
<keyword evidence="2" id="KW-0472">Membrane</keyword>
<dbReference type="AlphaFoldDB" id="A0A844T451"/>
<evidence type="ECO:0000256" key="1">
    <source>
        <dbReference type="SAM" id="MobiDB-lite"/>
    </source>
</evidence>
<reference evidence="3 4" key="1">
    <citation type="submission" date="2019-12" db="EMBL/GenBank/DDBJ databases">
        <title>Draft genome sequences Bradyrhizobium cajani AMBPC1010, Bradyrhizobium pachyrhizi AMBPC1040 and Bradyrhizobium yuanmingense ALSPC3051, three plant growth promoting strains isolated from nodules of Cajanus cajan L. in Dominican Republic.</title>
        <authorList>
            <person name="Flores-Felix J.D."/>
            <person name="Araujo J."/>
            <person name="Diaz-Alcantara C."/>
            <person name="Gonzalez-Andres F."/>
            <person name="Velazquez E."/>
        </authorList>
    </citation>
    <scope>NUCLEOTIDE SEQUENCE [LARGE SCALE GENOMIC DNA]</scope>
    <source>
        <strain evidence="3 4">1010</strain>
    </source>
</reference>
<feature type="region of interest" description="Disordered" evidence="1">
    <location>
        <begin position="94"/>
        <end position="135"/>
    </location>
</feature>
<protein>
    <submittedName>
        <fullName evidence="3">Uncharacterized protein</fullName>
    </submittedName>
</protein>
<dbReference type="Proteomes" id="UP000449969">
    <property type="component" value="Unassembled WGS sequence"/>
</dbReference>
<dbReference type="OrthoDB" id="8238951at2"/>
<feature type="compositionally biased region" description="Basic and acidic residues" evidence="1">
    <location>
        <begin position="115"/>
        <end position="135"/>
    </location>
</feature>
<dbReference type="EMBL" id="WQNE01000008">
    <property type="protein sequence ID" value="MVT73903.1"/>
    <property type="molecule type" value="Genomic_DNA"/>
</dbReference>
<keyword evidence="2" id="KW-0812">Transmembrane</keyword>
<gene>
    <name evidence="3" type="ORF">GPL20_12740</name>
</gene>
<sequence length="135" mass="15076">MRTLLIILGIWLLLNILFVIVMIPPRKSRPSGTDRRTGGLAPVPVRRNDATPDQDPPVSLRHVIIAIALGAFFSLTPPLLEAYDVLRSKLRRLRGQRDDATATEQDTLPSILTKLRAEYGERSSDDPSGKDDDHR</sequence>
<evidence type="ECO:0000256" key="2">
    <source>
        <dbReference type="SAM" id="Phobius"/>
    </source>
</evidence>
<comment type="caution">
    <text evidence="3">The sequence shown here is derived from an EMBL/GenBank/DDBJ whole genome shotgun (WGS) entry which is preliminary data.</text>
</comment>
<dbReference type="RefSeq" id="WP_157329814.1">
    <property type="nucleotide sequence ID" value="NZ_JANADL010000060.1"/>
</dbReference>
<keyword evidence="4" id="KW-1185">Reference proteome</keyword>
<organism evidence="3 4">
    <name type="scientific">Bradyrhizobium cajani</name>
    <dbReference type="NCBI Taxonomy" id="1928661"/>
    <lineage>
        <taxon>Bacteria</taxon>
        <taxon>Pseudomonadati</taxon>
        <taxon>Pseudomonadota</taxon>
        <taxon>Alphaproteobacteria</taxon>
        <taxon>Hyphomicrobiales</taxon>
        <taxon>Nitrobacteraceae</taxon>
        <taxon>Bradyrhizobium</taxon>
    </lineage>
</organism>
<keyword evidence="2" id="KW-1133">Transmembrane helix</keyword>
<feature type="transmembrane region" description="Helical" evidence="2">
    <location>
        <begin position="5"/>
        <end position="23"/>
    </location>
</feature>
<evidence type="ECO:0000313" key="3">
    <source>
        <dbReference type="EMBL" id="MVT73903.1"/>
    </source>
</evidence>
<feature type="region of interest" description="Disordered" evidence="1">
    <location>
        <begin position="28"/>
        <end position="54"/>
    </location>
</feature>
<evidence type="ECO:0000313" key="4">
    <source>
        <dbReference type="Proteomes" id="UP000449969"/>
    </source>
</evidence>
<feature type="transmembrane region" description="Helical" evidence="2">
    <location>
        <begin position="63"/>
        <end position="86"/>
    </location>
</feature>